<dbReference type="PANTHER" id="PTHR44196">
    <property type="entry name" value="DEHYDROGENASE/REDUCTASE SDR FAMILY MEMBER 7B"/>
    <property type="match status" value="1"/>
</dbReference>
<keyword evidence="4" id="KW-1185">Reference proteome</keyword>
<name>A0ABU8BSV5_9RHOB</name>
<evidence type="ECO:0000313" key="4">
    <source>
        <dbReference type="Proteomes" id="UP001431963"/>
    </source>
</evidence>
<gene>
    <name evidence="3" type="ORF">V6590_06355</name>
</gene>
<dbReference type="InterPro" id="IPR036291">
    <property type="entry name" value="NAD(P)-bd_dom_sf"/>
</dbReference>
<dbReference type="Gene3D" id="3.40.50.720">
    <property type="entry name" value="NAD(P)-binding Rossmann-like Domain"/>
    <property type="match status" value="1"/>
</dbReference>
<comment type="similarity">
    <text evidence="1">Belongs to the short-chain dehydrogenases/reductases (SDR) family.</text>
</comment>
<dbReference type="RefSeq" id="WP_335421066.1">
    <property type="nucleotide sequence ID" value="NZ_JBALHR010000003.1"/>
</dbReference>
<reference evidence="3" key="1">
    <citation type="submission" date="2024-02" db="EMBL/GenBank/DDBJ databases">
        <title>Genome sequences of strain Gemmobacter sp. JM10B15.</title>
        <authorList>
            <person name="Zhang M."/>
        </authorList>
    </citation>
    <scope>NUCLEOTIDE SEQUENCE</scope>
    <source>
        <strain evidence="3">JM10B15</strain>
    </source>
</reference>
<dbReference type="Pfam" id="PF00106">
    <property type="entry name" value="adh_short"/>
    <property type="match status" value="1"/>
</dbReference>
<dbReference type="PRINTS" id="PR00081">
    <property type="entry name" value="GDHRDH"/>
</dbReference>
<evidence type="ECO:0000256" key="1">
    <source>
        <dbReference type="ARBA" id="ARBA00006484"/>
    </source>
</evidence>
<dbReference type="PANTHER" id="PTHR44196:SF1">
    <property type="entry name" value="DEHYDROGENASE_REDUCTASE SDR FAMILY MEMBER 7B"/>
    <property type="match status" value="1"/>
</dbReference>
<comment type="caution">
    <text evidence="3">The sequence shown here is derived from an EMBL/GenBank/DDBJ whole genome shotgun (WGS) entry which is preliminary data.</text>
</comment>
<dbReference type="EMBL" id="JBALHR010000003">
    <property type="protein sequence ID" value="MEH7827762.1"/>
    <property type="molecule type" value="Genomic_DNA"/>
</dbReference>
<dbReference type="Proteomes" id="UP001431963">
    <property type="component" value="Unassembled WGS sequence"/>
</dbReference>
<evidence type="ECO:0000313" key="3">
    <source>
        <dbReference type="EMBL" id="MEH7827762.1"/>
    </source>
</evidence>
<dbReference type="InterPro" id="IPR002347">
    <property type="entry name" value="SDR_fam"/>
</dbReference>
<sequence>MFDGQRWWLVGASEGLGFALAQAMAARGAGLILSARNAERLSEAAATLPAGAEIVPLDVADRDSIAAAGERIGPVDGMVWLAGVYWPMRAQDWDSAKVETMCDTNFTGCARVIGAVLPGMLARKRGHIVITGSLSGFRGLPGAVGYGASKAGCMSLAETLHADLRGSGIKVQLANPGFIRTRLTALNDFAMPQIMEPDAAALHMIRLMESNRFSASFPTPFQWLFRAANFLPDGLYYRLFAPK</sequence>
<accession>A0ABU8BSV5</accession>
<keyword evidence="2" id="KW-0560">Oxidoreductase</keyword>
<proteinExistence type="inferred from homology"/>
<protein>
    <submittedName>
        <fullName evidence="3">SDR family NAD(P)-dependent oxidoreductase</fullName>
    </submittedName>
</protein>
<evidence type="ECO:0000256" key="2">
    <source>
        <dbReference type="ARBA" id="ARBA00023002"/>
    </source>
</evidence>
<organism evidence="3 4">
    <name type="scientific">Gemmobacter denitrificans</name>
    <dbReference type="NCBI Taxonomy" id="3123040"/>
    <lineage>
        <taxon>Bacteria</taxon>
        <taxon>Pseudomonadati</taxon>
        <taxon>Pseudomonadota</taxon>
        <taxon>Alphaproteobacteria</taxon>
        <taxon>Rhodobacterales</taxon>
        <taxon>Paracoccaceae</taxon>
        <taxon>Gemmobacter</taxon>
    </lineage>
</organism>
<dbReference type="SUPFAM" id="SSF51735">
    <property type="entry name" value="NAD(P)-binding Rossmann-fold domains"/>
    <property type="match status" value="1"/>
</dbReference>